<evidence type="ECO:0000256" key="1">
    <source>
        <dbReference type="SAM" id="SignalP"/>
    </source>
</evidence>
<keyword evidence="3" id="KW-1185">Reference proteome</keyword>
<gene>
    <name evidence="2" type="ORF">LY28_03772</name>
</gene>
<accession>A0A318Y0G3</accession>
<evidence type="ECO:0000313" key="3">
    <source>
        <dbReference type="Proteomes" id="UP000248132"/>
    </source>
</evidence>
<evidence type="ECO:0000313" key="2">
    <source>
        <dbReference type="EMBL" id="PYG83903.1"/>
    </source>
</evidence>
<dbReference type="OrthoDB" id="2973001at2"/>
<proteinExistence type="predicted"/>
<sequence length="136" mass="14955">MRNKTNLKKLVVTVVCIMSIITSSSSAFATSATFSDTLIRGQEYVACVKDTITWTTENVNFTITASDGWQTSSGLLVSAGGVRKLSTSTIKEIYYNYTTTFLAGAVIFGQTIGYRRDFLDQCHVFAGSAYEWNTDI</sequence>
<protein>
    <submittedName>
        <fullName evidence="2">Uncharacterized protein</fullName>
    </submittedName>
</protein>
<dbReference type="RefSeq" id="WP_110463685.1">
    <property type="nucleotide sequence ID" value="NZ_QKMR01000043.1"/>
</dbReference>
<organism evidence="2 3">
    <name type="scientific">Ruminiclostridium sufflavum DSM 19573</name>
    <dbReference type="NCBI Taxonomy" id="1121337"/>
    <lineage>
        <taxon>Bacteria</taxon>
        <taxon>Bacillati</taxon>
        <taxon>Bacillota</taxon>
        <taxon>Clostridia</taxon>
        <taxon>Eubacteriales</taxon>
        <taxon>Oscillospiraceae</taxon>
        <taxon>Ruminiclostridium</taxon>
    </lineage>
</organism>
<comment type="caution">
    <text evidence="2">The sequence shown here is derived from an EMBL/GenBank/DDBJ whole genome shotgun (WGS) entry which is preliminary data.</text>
</comment>
<feature type="signal peptide" evidence="1">
    <location>
        <begin position="1"/>
        <end position="29"/>
    </location>
</feature>
<dbReference type="AlphaFoldDB" id="A0A318Y0G3"/>
<keyword evidence="1" id="KW-0732">Signal</keyword>
<dbReference type="EMBL" id="QKMR01000043">
    <property type="protein sequence ID" value="PYG83903.1"/>
    <property type="molecule type" value="Genomic_DNA"/>
</dbReference>
<dbReference type="Proteomes" id="UP000248132">
    <property type="component" value="Unassembled WGS sequence"/>
</dbReference>
<name>A0A318Y0G3_9FIRM</name>
<reference evidence="2 3" key="1">
    <citation type="submission" date="2018-06" db="EMBL/GenBank/DDBJ databases">
        <title>Genomic Encyclopedia of Type Strains, Phase I: the one thousand microbial genomes (KMG-I) project.</title>
        <authorList>
            <person name="Kyrpides N."/>
        </authorList>
    </citation>
    <scope>NUCLEOTIDE SEQUENCE [LARGE SCALE GENOMIC DNA]</scope>
    <source>
        <strain evidence="2 3">DSM 19573</strain>
    </source>
</reference>
<feature type="chain" id="PRO_5016433267" evidence="1">
    <location>
        <begin position="30"/>
        <end position="136"/>
    </location>
</feature>